<accession>A0A0V1ETB8</accession>
<dbReference type="Proteomes" id="UP000054632">
    <property type="component" value="Unassembled WGS sequence"/>
</dbReference>
<evidence type="ECO:0000313" key="1">
    <source>
        <dbReference type="EMBL" id="KRY77022.1"/>
    </source>
</evidence>
<comment type="caution">
    <text evidence="1">The sequence shown here is derived from an EMBL/GenBank/DDBJ whole genome shotgun (WGS) entry which is preliminary data.</text>
</comment>
<dbReference type="AlphaFoldDB" id="A0A0V1ETB8"/>
<name>A0A0V1ETB8_TRIPS</name>
<organism evidence="1 2">
    <name type="scientific">Trichinella pseudospiralis</name>
    <name type="common">Parasitic roundworm</name>
    <dbReference type="NCBI Taxonomy" id="6337"/>
    <lineage>
        <taxon>Eukaryota</taxon>
        <taxon>Metazoa</taxon>
        <taxon>Ecdysozoa</taxon>
        <taxon>Nematoda</taxon>
        <taxon>Enoplea</taxon>
        <taxon>Dorylaimia</taxon>
        <taxon>Trichinellida</taxon>
        <taxon>Trichinellidae</taxon>
        <taxon>Trichinella</taxon>
    </lineage>
</organism>
<evidence type="ECO:0000313" key="2">
    <source>
        <dbReference type="Proteomes" id="UP000054632"/>
    </source>
</evidence>
<dbReference type="EMBL" id="JYDR01000009">
    <property type="protein sequence ID" value="KRY77022.1"/>
    <property type="molecule type" value="Genomic_DNA"/>
</dbReference>
<proteinExistence type="predicted"/>
<gene>
    <name evidence="1" type="ORF">T4A_5065</name>
</gene>
<sequence>MKFYVTIERLIFSSVYLSFRKCCMIVDNSASSNKDSLINDIALLLKKVPSTEDSVGNNKVSFVGAMVSPKIDNDSFLNASILVHIPNCRKDGFLKQCYDLPNSQLNLLASNLLIAQNVGYSHFEVEQIEETENR</sequence>
<protein>
    <submittedName>
        <fullName evidence="1">Uncharacterized protein</fullName>
    </submittedName>
</protein>
<reference evidence="1 2" key="1">
    <citation type="submission" date="2015-01" db="EMBL/GenBank/DDBJ databases">
        <title>Evolution of Trichinella species and genotypes.</title>
        <authorList>
            <person name="Korhonen P.K."/>
            <person name="Edoardo P."/>
            <person name="Giuseppe L.R."/>
            <person name="Gasser R.B."/>
        </authorList>
    </citation>
    <scope>NUCLEOTIDE SEQUENCE [LARGE SCALE GENOMIC DNA]</scope>
    <source>
        <strain evidence="1">ISS13</strain>
    </source>
</reference>